<keyword evidence="8" id="KW-0186">Copper</keyword>
<evidence type="ECO:0000256" key="2">
    <source>
        <dbReference type="ARBA" id="ARBA00003215"/>
    </source>
</evidence>
<name>A0A554S9Q4_9ACTN</name>
<keyword evidence="4" id="KW-0808">Transferase</keyword>
<protein>
    <submittedName>
        <fullName evidence="12">Polyphenol oxidase family protein</fullName>
    </submittedName>
</protein>
<organism evidence="12 13">
    <name type="scientific">Aeromicrobium piscarium</name>
    <dbReference type="NCBI Taxonomy" id="2590901"/>
    <lineage>
        <taxon>Bacteria</taxon>
        <taxon>Bacillati</taxon>
        <taxon>Actinomycetota</taxon>
        <taxon>Actinomycetes</taxon>
        <taxon>Propionibacteriales</taxon>
        <taxon>Nocardioidaceae</taxon>
        <taxon>Aeromicrobium</taxon>
    </lineage>
</organism>
<dbReference type="GO" id="GO:0005507">
    <property type="term" value="F:copper ion binding"/>
    <property type="evidence" value="ECO:0007669"/>
    <property type="project" value="TreeGrafter"/>
</dbReference>
<evidence type="ECO:0000256" key="8">
    <source>
        <dbReference type="ARBA" id="ARBA00023008"/>
    </source>
</evidence>
<dbReference type="AlphaFoldDB" id="A0A554S9Q4"/>
<evidence type="ECO:0000313" key="13">
    <source>
        <dbReference type="Proteomes" id="UP000316988"/>
    </source>
</evidence>
<dbReference type="Pfam" id="PF02578">
    <property type="entry name" value="Cu-oxidase_4"/>
    <property type="match status" value="1"/>
</dbReference>
<dbReference type="GO" id="GO:0017061">
    <property type="term" value="F:S-methyl-5-thioadenosine phosphorylase activity"/>
    <property type="evidence" value="ECO:0007669"/>
    <property type="project" value="UniProtKB-EC"/>
</dbReference>
<evidence type="ECO:0000256" key="5">
    <source>
        <dbReference type="ARBA" id="ARBA00022723"/>
    </source>
</evidence>
<comment type="caution">
    <text evidence="12">The sequence shown here is derived from an EMBL/GenBank/DDBJ whole genome shotgun (WGS) entry which is preliminary data.</text>
</comment>
<dbReference type="Gene3D" id="3.60.140.10">
    <property type="entry name" value="CNF1/YfiH-like putative cysteine hydrolases"/>
    <property type="match status" value="1"/>
</dbReference>
<reference evidence="12 13" key="1">
    <citation type="submission" date="2019-07" db="EMBL/GenBank/DDBJ databases">
        <authorList>
            <person name="Zhao L.H."/>
        </authorList>
    </citation>
    <scope>NUCLEOTIDE SEQUENCE [LARGE SCALE GENOMIC DNA]</scope>
    <source>
        <strain evidence="12 13">Co35</strain>
    </source>
</reference>
<dbReference type="PANTHER" id="PTHR30616">
    <property type="entry name" value="UNCHARACTERIZED PROTEIN YFIH"/>
    <property type="match status" value="1"/>
</dbReference>
<gene>
    <name evidence="12" type="ORF">FNM00_09130</name>
</gene>
<keyword evidence="6" id="KW-0378">Hydrolase</keyword>
<comment type="catalytic activity">
    <reaction evidence="9">
        <text>adenosine + H2O + H(+) = inosine + NH4(+)</text>
        <dbReference type="Rhea" id="RHEA:24408"/>
        <dbReference type="ChEBI" id="CHEBI:15377"/>
        <dbReference type="ChEBI" id="CHEBI:15378"/>
        <dbReference type="ChEBI" id="CHEBI:16335"/>
        <dbReference type="ChEBI" id="CHEBI:17596"/>
        <dbReference type="ChEBI" id="CHEBI:28938"/>
        <dbReference type="EC" id="3.5.4.4"/>
    </reaction>
    <physiologicalReaction direction="left-to-right" evidence="9">
        <dbReference type="Rhea" id="RHEA:24409"/>
    </physiologicalReaction>
</comment>
<comment type="catalytic activity">
    <reaction evidence="1">
        <text>inosine + phosphate = alpha-D-ribose 1-phosphate + hypoxanthine</text>
        <dbReference type="Rhea" id="RHEA:27646"/>
        <dbReference type="ChEBI" id="CHEBI:17368"/>
        <dbReference type="ChEBI" id="CHEBI:17596"/>
        <dbReference type="ChEBI" id="CHEBI:43474"/>
        <dbReference type="ChEBI" id="CHEBI:57720"/>
        <dbReference type="EC" id="2.4.2.1"/>
    </reaction>
    <physiologicalReaction direction="left-to-right" evidence="1">
        <dbReference type="Rhea" id="RHEA:27647"/>
    </physiologicalReaction>
</comment>
<keyword evidence="7" id="KW-0862">Zinc</keyword>
<keyword evidence="13" id="KW-1185">Reference proteome</keyword>
<dbReference type="Proteomes" id="UP000316988">
    <property type="component" value="Unassembled WGS sequence"/>
</dbReference>
<comment type="similarity">
    <text evidence="3">Belongs to the purine nucleoside phosphorylase YfiH/LACC1 family.</text>
</comment>
<evidence type="ECO:0000313" key="12">
    <source>
        <dbReference type="EMBL" id="TSD63080.1"/>
    </source>
</evidence>
<dbReference type="GO" id="GO:0016787">
    <property type="term" value="F:hydrolase activity"/>
    <property type="evidence" value="ECO:0007669"/>
    <property type="project" value="UniProtKB-KW"/>
</dbReference>
<dbReference type="PANTHER" id="PTHR30616:SF2">
    <property type="entry name" value="PURINE NUCLEOSIDE PHOSPHORYLASE LACC1"/>
    <property type="match status" value="1"/>
</dbReference>
<dbReference type="InterPro" id="IPR003730">
    <property type="entry name" value="Cu_polyphenol_OxRdtase"/>
</dbReference>
<keyword evidence="5" id="KW-0479">Metal-binding</keyword>
<evidence type="ECO:0000256" key="7">
    <source>
        <dbReference type="ARBA" id="ARBA00022833"/>
    </source>
</evidence>
<comment type="catalytic activity">
    <reaction evidence="10">
        <text>adenosine + phosphate = alpha-D-ribose 1-phosphate + adenine</text>
        <dbReference type="Rhea" id="RHEA:27642"/>
        <dbReference type="ChEBI" id="CHEBI:16335"/>
        <dbReference type="ChEBI" id="CHEBI:16708"/>
        <dbReference type="ChEBI" id="CHEBI:43474"/>
        <dbReference type="ChEBI" id="CHEBI:57720"/>
        <dbReference type="EC" id="2.4.2.1"/>
    </reaction>
    <physiologicalReaction direction="left-to-right" evidence="10">
        <dbReference type="Rhea" id="RHEA:27643"/>
    </physiologicalReaction>
</comment>
<evidence type="ECO:0000256" key="1">
    <source>
        <dbReference type="ARBA" id="ARBA00000553"/>
    </source>
</evidence>
<dbReference type="InterPro" id="IPR038371">
    <property type="entry name" value="Cu_polyphenol_OxRdtase_sf"/>
</dbReference>
<dbReference type="EMBL" id="VLNT01000006">
    <property type="protein sequence ID" value="TSD63080.1"/>
    <property type="molecule type" value="Genomic_DNA"/>
</dbReference>
<evidence type="ECO:0000256" key="4">
    <source>
        <dbReference type="ARBA" id="ARBA00022679"/>
    </source>
</evidence>
<comment type="catalytic activity">
    <reaction evidence="11">
        <text>S-methyl-5'-thioadenosine + phosphate = 5-(methylsulfanyl)-alpha-D-ribose 1-phosphate + adenine</text>
        <dbReference type="Rhea" id="RHEA:11852"/>
        <dbReference type="ChEBI" id="CHEBI:16708"/>
        <dbReference type="ChEBI" id="CHEBI:17509"/>
        <dbReference type="ChEBI" id="CHEBI:43474"/>
        <dbReference type="ChEBI" id="CHEBI:58533"/>
        <dbReference type="EC" id="2.4.2.28"/>
    </reaction>
    <physiologicalReaction direction="left-to-right" evidence="11">
        <dbReference type="Rhea" id="RHEA:11853"/>
    </physiologicalReaction>
</comment>
<sequence>MTVFWHRERHGLAEFAVTDARSDLRVGEPSVLERVSEAFAGVPVALMRQVHGVGIAVADPASAPTADALLVEGPGVVAAVRVADCVPIVLADDHLPLGAVVHAGRAGTAEGIVPAAVARLRADGATSLHAWIGPHVCGRCYEVPAALAAEVDERVPGASSTTSWGTPSIDLGAAVASQLTAEGVAITDLDVCTLEDERFHSYRRDGERAGRFAMLLTMHDEEAR</sequence>
<proteinExistence type="inferred from homology"/>
<comment type="function">
    <text evidence="2">Purine nucleoside enzyme that catalyzes the phosphorolysis of adenosine and inosine nucleosides, yielding D-ribose 1-phosphate and the respective free bases, adenine and hypoxanthine. Also catalyzes the phosphorolysis of S-methyl-5'-thioadenosine into adenine and S-methyl-5-thio-alpha-D-ribose 1-phosphate. Also has adenosine deaminase activity.</text>
</comment>
<evidence type="ECO:0000256" key="3">
    <source>
        <dbReference type="ARBA" id="ARBA00007353"/>
    </source>
</evidence>
<evidence type="ECO:0000256" key="9">
    <source>
        <dbReference type="ARBA" id="ARBA00047989"/>
    </source>
</evidence>
<evidence type="ECO:0000256" key="11">
    <source>
        <dbReference type="ARBA" id="ARBA00049893"/>
    </source>
</evidence>
<dbReference type="CDD" id="cd16833">
    <property type="entry name" value="YfiH"/>
    <property type="match status" value="1"/>
</dbReference>
<evidence type="ECO:0000256" key="10">
    <source>
        <dbReference type="ARBA" id="ARBA00048968"/>
    </source>
</evidence>
<dbReference type="SUPFAM" id="SSF64438">
    <property type="entry name" value="CNF1/YfiH-like putative cysteine hydrolases"/>
    <property type="match status" value="1"/>
</dbReference>
<dbReference type="OrthoDB" id="4279at2"/>
<evidence type="ECO:0000256" key="6">
    <source>
        <dbReference type="ARBA" id="ARBA00022801"/>
    </source>
</evidence>
<accession>A0A554S9Q4</accession>
<dbReference type="InterPro" id="IPR011324">
    <property type="entry name" value="Cytotoxic_necrot_fac-like_cat"/>
</dbReference>